<dbReference type="EMBL" id="CP058689">
    <property type="protein sequence ID" value="QLH14229.1"/>
    <property type="molecule type" value="Genomic_DNA"/>
</dbReference>
<keyword evidence="1" id="KW-0378">Hydrolase</keyword>
<dbReference type="GO" id="GO:0006508">
    <property type="term" value="P:proteolysis"/>
    <property type="evidence" value="ECO:0007669"/>
    <property type="project" value="UniProtKB-KW"/>
</dbReference>
<gene>
    <name evidence="1" type="ORF">HYQ43_05480</name>
</gene>
<organism evidence="1 2">
    <name type="scientific">Paracoccus pantotrophus</name>
    <name type="common">Thiosphaera pantotropha</name>
    <dbReference type="NCBI Taxonomy" id="82367"/>
    <lineage>
        <taxon>Bacteria</taxon>
        <taxon>Pseudomonadati</taxon>
        <taxon>Pseudomonadota</taxon>
        <taxon>Alphaproteobacteria</taxon>
        <taxon>Rhodobacterales</taxon>
        <taxon>Paracoccaceae</taxon>
        <taxon>Paracoccus</taxon>
    </lineage>
</organism>
<proteinExistence type="predicted"/>
<reference evidence="1 2" key="1">
    <citation type="submission" date="2020-07" db="EMBL/GenBank/DDBJ databases">
        <title>The complete genome of Paracoccus pantotrophus ACCC 10489.</title>
        <authorList>
            <person name="Si Y."/>
        </authorList>
    </citation>
    <scope>NUCLEOTIDE SEQUENCE [LARGE SCALE GENOMIC DNA]</scope>
    <source>
        <strain evidence="1 2">ACCC10489</strain>
    </source>
</reference>
<evidence type="ECO:0000313" key="1">
    <source>
        <dbReference type="EMBL" id="QLH14229.1"/>
    </source>
</evidence>
<dbReference type="AlphaFoldDB" id="A0A7H9BT91"/>
<dbReference type="InterPro" id="IPR046574">
    <property type="entry name" value="DUF6634"/>
</dbReference>
<sequence length="112" mass="12689">MQGFPALWGVLMDDPRLGRRPVLTPRLLVIDRSDGWARSLQGLIRLGLSFAQQRSRAPSHLNGIARQIGMIETAGYMPIDPRMLETLLSEFARTVRLMHACRPRPTRLRASQ</sequence>
<accession>A0A7H9BT91</accession>
<keyword evidence="1" id="KW-0645">Protease</keyword>
<protein>
    <submittedName>
        <fullName evidence="1">ATP-dependent Lon protease</fullName>
    </submittedName>
</protein>
<dbReference type="Proteomes" id="UP000509322">
    <property type="component" value="Chromosome 1"/>
</dbReference>
<dbReference type="Pfam" id="PF20339">
    <property type="entry name" value="DUF6634"/>
    <property type="match status" value="1"/>
</dbReference>
<name>A0A7H9BT91_PARPN</name>
<dbReference type="GO" id="GO:0008233">
    <property type="term" value="F:peptidase activity"/>
    <property type="evidence" value="ECO:0007669"/>
    <property type="project" value="UniProtKB-KW"/>
</dbReference>
<evidence type="ECO:0000313" key="2">
    <source>
        <dbReference type="Proteomes" id="UP000509322"/>
    </source>
</evidence>